<sequence>MTCIRKSSKLSQQSGRAGPDTTELGFWTALLCQLYLSASSLGQLIVRQHSGRGRKLVHPEYQDPRFCDRIVFGLFLGVVFLARGS</sequence>
<name>A0A8T9B6I0_9HELO</name>
<dbReference type="AlphaFoldDB" id="A0A8T9B6I0"/>
<evidence type="ECO:0000313" key="3">
    <source>
        <dbReference type="Proteomes" id="UP000469559"/>
    </source>
</evidence>
<feature type="region of interest" description="Disordered" evidence="1">
    <location>
        <begin position="1"/>
        <end position="20"/>
    </location>
</feature>
<feature type="non-terminal residue" evidence="2">
    <location>
        <position position="85"/>
    </location>
</feature>
<protein>
    <submittedName>
        <fullName evidence="2">Uncharacterized protein</fullName>
    </submittedName>
</protein>
<evidence type="ECO:0000313" key="2">
    <source>
        <dbReference type="EMBL" id="TVY15620.1"/>
    </source>
</evidence>
<accession>A0A8T9B6I0</accession>
<evidence type="ECO:0000256" key="1">
    <source>
        <dbReference type="SAM" id="MobiDB-lite"/>
    </source>
</evidence>
<comment type="caution">
    <text evidence="2">The sequence shown here is derived from an EMBL/GenBank/DDBJ whole genome shotgun (WGS) entry which is preliminary data.</text>
</comment>
<gene>
    <name evidence="2" type="ORF">LARI1_G005457</name>
</gene>
<dbReference type="Proteomes" id="UP000469559">
    <property type="component" value="Unassembled WGS sequence"/>
</dbReference>
<reference evidence="2 3" key="1">
    <citation type="submission" date="2018-05" db="EMBL/GenBank/DDBJ databases">
        <title>Whole genome sequencing for identification of molecular markers to develop diagnostic detection tools for the regulated plant pathogen Lachnellula willkommii.</title>
        <authorList>
            <person name="Giroux E."/>
            <person name="Bilodeau G."/>
        </authorList>
    </citation>
    <scope>NUCLEOTIDE SEQUENCE [LARGE SCALE GENOMIC DNA]</scope>
    <source>
        <strain evidence="2 3">CBS 203.66</strain>
    </source>
</reference>
<dbReference type="OrthoDB" id="5294024at2759"/>
<proteinExistence type="predicted"/>
<dbReference type="EMBL" id="QGMF01000475">
    <property type="protein sequence ID" value="TVY15620.1"/>
    <property type="molecule type" value="Genomic_DNA"/>
</dbReference>
<keyword evidence="3" id="KW-1185">Reference proteome</keyword>
<organism evidence="2 3">
    <name type="scientific">Lachnellula arida</name>
    <dbReference type="NCBI Taxonomy" id="1316785"/>
    <lineage>
        <taxon>Eukaryota</taxon>
        <taxon>Fungi</taxon>
        <taxon>Dikarya</taxon>
        <taxon>Ascomycota</taxon>
        <taxon>Pezizomycotina</taxon>
        <taxon>Leotiomycetes</taxon>
        <taxon>Helotiales</taxon>
        <taxon>Lachnaceae</taxon>
        <taxon>Lachnellula</taxon>
    </lineage>
</organism>